<accession>A0AA87Z9W9</accession>
<evidence type="ECO:0000313" key="2">
    <source>
        <dbReference type="EMBL" id="GMN23986.1"/>
    </source>
</evidence>
<dbReference type="Proteomes" id="UP001187192">
    <property type="component" value="Unassembled WGS sequence"/>
</dbReference>
<feature type="compositionally biased region" description="Basic residues" evidence="1">
    <location>
        <begin position="362"/>
        <end position="372"/>
    </location>
</feature>
<protein>
    <submittedName>
        <fullName evidence="2">Uncharacterized protein</fullName>
    </submittedName>
</protein>
<feature type="compositionally biased region" description="Low complexity" evidence="1">
    <location>
        <begin position="121"/>
        <end position="132"/>
    </location>
</feature>
<dbReference type="PANTHER" id="PTHR33356:SF16">
    <property type="entry name" value="G PATCH DOMAIN PROTEIN"/>
    <property type="match status" value="1"/>
</dbReference>
<feature type="region of interest" description="Disordered" evidence="1">
    <location>
        <begin position="339"/>
        <end position="372"/>
    </location>
</feature>
<reference evidence="2" key="1">
    <citation type="submission" date="2023-07" db="EMBL/GenBank/DDBJ databases">
        <title>draft genome sequence of fig (Ficus carica).</title>
        <authorList>
            <person name="Takahashi T."/>
            <person name="Nishimura K."/>
        </authorList>
    </citation>
    <scope>NUCLEOTIDE SEQUENCE</scope>
</reference>
<organism evidence="2 3">
    <name type="scientific">Ficus carica</name>
    <name type="common">Common fig</name>
    <dbReference type="NCBI Taxonomy" id="3494"/>
    <lineage>
        <taxon>Eukaryota</taxon>
        <taxon>Viridiplantae</taxon>
        <taxon>Streptophyta</taxon>
        <taxon>Embryophyta</taxon>
        <taxon>Tracheophyta</taxon>
        <taxon>Spermatophyta</taxon>
        <taxon>Magnoliopsida</taxon>
        <taxon>eudicotyledons</taxon>
        <taxon>Gunneridae</taxon>
        <taxon>Pentapetalae</taxon>
        <taxon>rosids</taxon>
        <taxon>fabids</taxon>
        <taxon>Rosales</taxon>
        <taxon>Moraceae</taxon>
        <taxon>Ficeae</taxon>
        <taxon>Ficus</taxon>
    </lineage>
</organism>
<feature type="compositionally biased region" description="Low complexity" evidence="1">
    <location>
        <begin position="58"/>
        <end position="73"/>
    </location>
</feature>
<dbReference type="EMBL" id="BTGU01000001">
    <property type="protein sequence ID" value="GMN23986.1"/>
    <property type="molecule type" value="Genomic_DNA"/>
</dbReference>
<evidence type="ECO:0000313" key="3">
    <source>
        <dbReference type="Proteomes" id="UP001187192"/>
    </source>
</evidence>
<sequence>MMAVELHRAGELLLCSVDQNDVKLGHVHDHDLDLGLSEKRFHNPQKPPWDFDSPNYNALSSHSSESHLASSTETETESDYCIAELTREMTRYLTRDPEKPKESTWDFGGWPYTTQPWSPFGSSYGSTEGSTSREATPPASPEIKKRHVWDSNNLDNNITASMEKMNIVNHSSPTNKPNPIVLEDPTLDQIRATQIYSMKQELLLRQQSNANRVKQLKERDLQYVKKGKGHPCEGGARQVQPRTNWANQQQGSGMRAVFLGGSGPTCGSSGTGVFLPCVIGATSPSRKKKGCSPVLIPAKVMQALKVHFDRMGNLSTQNAPNFPLQYVFGSIKERKLGKVAPTVQNKDGNGMSLSDQMQRIKKDFKKRRTSQK</sequence>
<comment type="caution">
    <text evidence="2">The sequence shown here is derived from an EMBL/GenBank/DDBJ whole genome shotgun (WGS) entry which is preliminary data.</text>
</comment>
<keyword evidence="3" id="KW-1185">Reference proteome</keyword>
<feature type="compositionally biased region" description="Polar residues" evidence="1">
    <location>
        <begin position="342"/>
        <end position="357"/>
    </location>
</feature>
<dbReference type="AlphaFoldDB" id="A0AA87Z9W9"/>
<feature type="region of interest" description="Disordered" evidence="1">
    <location>
        <begin position="121"/>
        <end position="143"/>
    </location>
</feature>
<name>A0AA87Z9W9_FICCA</name>
<dbReference type="PANTHER" id="PTHR33356">
    <property type="entry name" value="TIP41-LIKE PROTEIN"/>
    <property type="match status" value="1"/>
</dbReference>
<gene>
    <name evidence="2" type="ORF">TIFTF001_000359</name>
</gene>
<proteinExistence type="predicted"/>
<evidence type="ECO:0000256" key="1">
    <source>
        <dbReference type="SAM" id="MobiDB-lite"/>
    </source>
</evidence>
<feature type="region of interest" description="Disordered" evidence="1">
    <location>
        <begin position="45"/>
        <end position="77"/>
    </location>
</feature>